<dbReference type="EMBL" id="JACJVQ010000005">
    <property type="protein sequence ID" value="MBB6633921.1"/>
    <property type="molecule type" value="Genomic_DNA"/>
</dbReference>
<feature type="domain" description="Septum formation inhibitor MinC C-terminal" evidence="7">
    <location>
        <begin position="103"/>
        <end position="200"/>
    </location>
</feature>
<gene>
    <name evidence="6" type="primary">minC</name>
    <name evidence="9" type="ORF">H7B67_07355</name>
</gene>
<dbReference type="InterPro" id="IPR016098">
    <property type="entry name" value="CAP/MinC_C"/>
</dbReference>
<evidence type="ECO:0000256" key="1">
    <source>
        <dbReference type="ARBA" id="ARBA00006291"/>
    </source>
</evidence>
<dbReference type="Pfam" id="PF03775">
    <property type="entry name" value="MinC_C"/>
    <property type="match status" value="1"/>
</dbReference>
<name>A0A841SYS8_9BACL</name>
<protein>
    <recommendedName>
        <fullName evidence="6">Probable septum site-determining protein MinC</fullName>
    </recommendedName>
</protein>
<dbReference type="PANTHER" id="PTHR34108">
    <property type="entry name" value="SEPTUM SITE-DETERMINING PROTEIN MINC"/>
    <property type="match status" value="1"/>
</dbReference>
<evidence type="ECO:0000256" key="6">
    <source>
        <dbReference type="HAMAP-Rule" id="MF_00267"/>
    </source>
</evidence>
<dbReference type="Proteomes" id="UP000535838">
    <property type="component" value="Unassembled WGS sequence"/>
</dbReference>
<dbReference type="InterPro" id="IPR036145">
    <property type="entry name" value="MinC_C_sf"/>
</dbReference>
<keyword evidence="10" id="KW-1185">Reference proteome</keyword>
<dbReference type="GO" id="GO:0000917">
    <property type="term" value="P:division septum assembly"/>
    <property type="evidence" value="ECO:0007669"/>
    <property type="project" value="UniProtKB-KW"/>
</dbReference>
<dbReference type="InterPro" id="IPR013033">
    <property type="entry name" value="MinC"/>
</dbReference>
<dbReference type="InterPro" id="IPR005526">
    <property type="entry name" value="Septum_form_inhib_MinC_C"/>
</dbReference>
<dbReference type="PANTHER" id="PTHR34108:SF1">
    <property type="entry name" value="SEPTUM SITE-DETERMINING PROTEIN MINC"/>
    <property type="match status" value="1"/>
</dbReference>
<keyword evidence="2 6" id="KW-0132">Cell division</keyword>
<dbReference type="RefSeq" id="WP_185119128.1">
    <property type="nucleotide sequence ID" value="NZ_JACJVQ010000005.1"/>
</dbReference>
<accession>A0A841SYS8</accession>
<evidence type="ECO:0000256" key="4">
    <source>
        <dbReference type="ARBA" id="ARBA00023306"/>
    </source>
</evidence>
<evidence type="ECO:0000259" key="8">
    <source>
        <dbReference type="Pfam" id="PF22642"/>
    </source>
</evidence>
<dbReference type="Gene3D" id="3.30.160.540">
    <property type="match status" value="1"/>
</dbReference>
<dbReference type="SUPFAM" id="SSF63848">
    <property type="entry name" value="Cell-division inhibitor MinC, C-terminal domain"/>
    <property type="match status" value="1"/>
</dbReference>
<organism evidence="9 10">
    <name type="scientific">Cohnella thailandensis</name>
    <dbReference type="NCBI Taxonomy" id="557557"/>
    <lineage>
        <taxon>Bacteria</taxon>
        <taxon>Bacillati</taxon>
        <taxon>Bacillota</taxon>
        <taxon>Bacilli</taxon>
        <taxon>Bacillales</taxon>
        <taxon>Paenibacillaceae</taxon>
        <taxon>Cohnella</taxon>
    </lineage>
</organism>
<comment type="function">
    <text evidence="6">Cell division inhibitor that blocks the formation of polar Z ring septums. Rapidly oscillates between the poles of the cell to destabilize FtsZ filaments that have formed before they mature into polar Z rings. Prevents FtsZ polymerization.</text>
</comment>
<evidence type="ECO:0000256" key="3">
    <source>
        <dbReference type="ARBA" id="ARBA00023210"/>
    </source>
</evidence>
<proteinExistence type="inferred from homology"/>
<dbReference type="Gene3D" id="2.160.20.70">
    <property type="match status" value="1"/>
</dbReference>
<dbReference type="AlphaFoldDB" id="A0A841SYS8"/>
<reference evidence="9 10" key="1">
    <citation type="submission" date="2020-08" db="EMBL/GenBank/DDBJ databases">
        <title>Cohnella phylogeny.</title>
        <authorList>
            <person name="Dunlap C."/>
        </authorList>
    </citation>
    <scope>NUCLEOTIDE SEQUENCE [LARGE SCALE GENOMIC DNA]</scope>
    <source>
        <strain evidence="9 10">DSM 25241</strain>
    </source>
</reference>
<evidence type="ECO:0000313" key="10">
    <source>
        <dbReference type="Proteomes" id="UP000535838"/>
    </source>
</evidence>
<dbReference type="GO" id="GO:0000902">
    <property type="term" value="P:cell morphogenesis"/>
    <property type="evidence" value="ECO:0007669"/>
    <property type="project" value="InterPro"/>
</dbReference>
<comment type="similarity">
    <text evidence="1 6">Belongs to the MinC family.</text>
</comment>
<dbReference type="HAMAP" id="MF_00267">
    <property type="entry name" value="MinC"/>
    <property type="match status" value="1"/>
</dbReference>
<keyword evidence="4 6" id="KW-0131">Cell cycle</keyword>
<keyword evidence="3 6" id="KW-0717">Septation</keyword>
<evidence type="ECO:0000256" key="2">
    <source>
        <dbReference type="ARBA" id="ARBA00022618"/>
    </source>
</evidence>
<feature type="domain" description="Septum site-determining protein MinC N-terminal" evidence="8">
    <location>
        <begin position="7"/>
        <end position="83"/>
    </location>
</feature>
<dbReference type="GO" id="GO:1901891">
    <property type="term" value="P:regulation of cell septum assembly"/>
    <property type="evidence" value="ECO:0007669"/>
    <property type="project" value="InterPro"/>
</dbReference>
<evidence type="ECO:0000256" key="5">
    <source>
        <dbReference type="ARBA" id="ARBA00046874"/>
    </source>
</evidence>
<dbReference type="Pfam" id="PF22642">
    <property type="entry name" value="MinC_N_1"/>
    <property type="match status" value="1"/>
</dbReference>
<evidence type="ECO:0000313" key="9">
    <source>
        <dbReference type="EMBL" id="MBB6633921.1"/>
    </source>
</evidence>
<comment type="caution">
    <text evidence="9">The sequence shown here is derived from an EMBL/GenBank/DDBJ whole genome shotgun (WGS) entry which is preliminary data.</text>
</comment>
<dbReference type="InterPro" id="IPR055219">
    <property type="entry name" value="MinC_N_1"/>
</dbReference>
<evidence type="ECO:0000259" key="7">
    <source>
        <dbReference type="Pfam" id="PF03775"/>
    </source>
</evidence>
<comment type="subunit">
    <text evidence="5 6">Interacts with MinD and FtsZ.</text>
</comment>
<sequence length="219" mass="24239">MSVKSAITIKGTKEGLIFLLDDQCDFMSLLDELHAKLDKHEQQLTGPMVHVFVKLGSRNLDEEDKEKIRGAIRRQGNFLVQSIESDLEANVPALEPPSLQTMTGIVRSGQVVQHDGHLLFIGDVNPGGSILCTGDIYVMGALRGMAHAGCEGNDSSIIAASLMTPTQLRIAEVISRPPEEWASAEPWMEYAYLRNGTMEIDKLTHLHHYRKEAMLFKGV</sequence>